<dbReference type="RefSeq" id="WP_112471503.1">
    <property type="nucleotide sequence ID" value="NZ_UAVL01000003.1"/>
</dbReference>
<gene>
    <name evidence="1" type="ORF">NCTC11967_01357</name>
</gene>
<dbReference type="InterPro" id="IPR021530">
    <property type="entry name" value="AllH-like"/>
</dbReference>
<dbReference type="AlphaFoldDB" id="A0AB38FUS9"/>
<evidence type="ECO:0000313" key="2">
    <source>
        <dbReference type="Proteomes" id="UP000251313"/>
    </source>
</evidence>
<sequence>MNTTPQRQWVQALTADEGFLSLRGSGRVEQVFRHAVNLFIPEQQRLFTLLSEGCDNAPNSCRLALTHCDTLFRPGEQIIFSNTGITIAQDKGITTRGCQRWQPEKWVLTTERFAEIPWRGWFRNLRQQLDENDTLFCYRGEHFFYREIACQLQQRRKDLFRAIQQGENISPAVTSLMGLGIGLTPSGDDYLVGLAIILFISGHPLEKYREVFLSALQAGRNNTTLLSAITLEAAFAQRYRENIGRLTAEIMAGKQTATEKTFSAIKNIGSSSGCDMLYGMADACALSYLSGENYVNQDCH</sequence>
<name>A0AB38FUS9_9ENTR</name>
<evidence type="ECO:0000313" key="1">
    <source>
        <dbReference type="EMBL" id="SQA62378.1"/>
    </source>
</evidence>
<reference evidence="1 2" key="1">
    <citation type="submission" date="2018-06" db="EMBL/GenBank/DDBJ databases">
        <authorList>
            <consortium name="Pathogen Informatics"/>
            <person name="Doyle S."/>
        </authorList>
    </citation>
    <scope>NUCLEOTIDE SEQUENCE [LARGE SCALE GENOMIC DNA]</scope>
    <source>
        <strain evidence="1 2">NCTC11967</strain>
    </source>
</reference>
<dbReference type="Proteomes" id="UP000251313">
    <property type="component" value="Unassembled WGS sequence"/>
</dbReference>
<dbReference type="EMBL" id="UAVL01000003">
    <property type="protein sequence ID" value="SQA62378.1"/>
    <property type="molecule type" value="Genomic_DNA"/>
</dbReference>
<protein>
    <submittedName>
        <fullName evidence="1">Protein of uncharacterized function (DUF2877)</fullName>
    </submittedName>
</protein>
<organism evidence="1 2">
    <name type="scientific">Yokenella regensburgei</name>
    <dbReference type="NCBI Taxonomy" id="158877"/>
    <lineage>
        <taxon>Bacteria</taxon>
        <taxon>Pseudomonadati</taxon>
        <taxon>Pseudomonadota</taxon>
        <taxon>Gammaproteobacteria</taxon>
        <taxon>Enterobacterales</taxon>
        <taxon>Enterobacteriaceae</taxon>
        <taxon>Yokenella</taxon>
    </lineage>
</organism>
<dbReference type="Pfam" id="PF11392">
    <property type="entry name" value="AllH"/>
    <property type="match status" value="1"/>
</dbReference>
<accession>A0AB38FUS9</accession>
<comment type="caution">
    <text evidence="1">The sequence shown here is derived from an EMBL/GenBank/DDBJ whole genome shotgun (WGS) entry which is preliminary data.</text>
</comment>
<proteinExistence type="predicted"/>